<gene>
    <name evidence="8" type="ORF">E7Z74_07375</name>
</gene>
<protein>
    <submittedName>
        <fullName evidence="8">FtsX-like permease family protein</fullName>
    </submittedName>
</protein>
<keyword evidence="4 6" id="KW-1133">Transmembrane helix</keyword>
<evidence type="ECO:0000256" key="1">
    <source>
        <dbReference type="ARBA" id="ARBA00004651"/>
    </source>
</evidence>
<evidence type="ECO:0000256" key="3">
    <source>
        <dbReference type="ARBA" id="ARBA00022692"/>
    </source>
</evidence>
<comment type="caution">
    <text evidence="8">The sequence shown here is derived from an EMBL/GenBank/DDBJ whole genome shotgun (WGS) entry which is preliminary data.</text>
</comment>
<evidence type="ECO:0000256" key="2">
    <source>
        <dbReference type="ARBA" id="ARBA00022475"/>
    </source>
</evidence>
<reference evidence="8" key="1">
    <citation type="submission" date="2019-04" db="EMBL/GenBank/DDBJ databases">
        <title>Evolution of Biomass-Degrading Anaerobic Consortia Revealed by Metagenomics.</title>
        <authorList>
            <person name="Peng X."/>
        </authorList>
    </citation>
    <scope>NUCLEOTIDE SEQUENCE</scope>
    <source>
        <strain evidence="8">SIG13</strain>
    </source>
</reference>
<feature type="transmembrane region" description="Helical" evidence="6">
    <location>
        <begin position="718"/>
        <end position="741"/>
    </location>
</feature>
<dbReference type="InterPro" id="IPR003838">
    <property type="entry name" value="ABC3_permease_C"/>
</dbReference>
<dbReference type="Pfam" id="PF02687">
    <property type="entry name" value="FtsX"/>
    <property type="match status" value="2"/>
</dbReference>
<feature type="domain" description="ABC3 transporter permease C-terminal" evidence="7">
    <location>
        <begin position="254"/>
        <end position="375"/>
    </location>
</feature>
<name>A0A8T3VSN6_9EURY</name>
<feature type="transmembrane region" description="Helical" evidence="6">
    <location>
        <begin position="669"/>
        <end position="698"/>
    </location>
</feature>
<dbReference type="PANTHER" id="PTHR30287">
    <property type="entry name" value="MEMBRANE COMPONENT OF PREDICTED ABC SUPERFAMILY METABOLITE UPTAKE TRANSPORTER"/>
    <property type="match status" value="1"/>
</dbReference>
<feature type="transmembrane region" description="Helical" evidence="6">
    <location>
        <begin position="300"/>
        <end position="323"/>
    </location>
</feature>
<organism evidence="8 9">
    <name type="scientific">Methanobrevibacter millerae</name>
    <dbReference type="NCBI Taxonomy" id="230361"/>
    <lineage>
        <taxon>Archaea</taxon>
        <taxon>Methanobacteriati</taxon>
        <taxon>Methanobacteriota</taxon>
        <taxon>Methanomada group</taxon>
        <taxon>Methanobacteria</taxon>
        <taxon>Methanobacteriales</taxon>
        <taxon>Methanobacteriaceae</taxon>
        <taxon>Methanobrevibacter</taxon>
    </lineage>
</organism>
<dbReference type="PANTHER" id="PTHR30287:SF2">
    <property type="entry name" value="BLL1001 PROTEIN"/>
    <property type="match status" value="1"/>
</dbReference>
<feature type="transmembrane region" description="Helical" evidence="6">
    <location>
        <begin position="625"/>
        <end position="648"/>
    </location>
</feature>
<evidence type="ECO:0000256" key="4">
    <source>
        <dbReference type="ARBA" id="ARBA00022989"/>
    </source>
</evidence>
<dbReference type="AlphaFoldDB" id="A0A8T3VSN6"/>
<dbReference type="EMBL" id="SUTF01000008">
    <property type="protein sequence ID" value="MBE6511066.1"/>
    <property type="molecule type" value="Genomic_DNA"/>
</dbReference>
<feature type="domain" description="ABC3 transporter permease C-terminal" evidence="7">
    <location>
        <begin position="631"/>
        <end position="747"/>
    </location>
</feature>
<evidence type="ECO:0000313" key="8">
    <source>
        <dbReference type="EMBL" id="MBE6511066.1"/>
    </source>
</evidence>
<keyword evidence="5 6" id="KW-0472">Membrane</keyword>
<feature type="transmembrane region" description="Helical" evidence="6">
    <location>
        <begin position="343"/>
        <end position="367"/>
    </location>
</feature>
<evidence type="ECO:0000259" key="7">
    <source>
        <dbReference type="Pfam" id="PF02687"/>
    </source>
</evidence>
<evidence type="ECO:0000256" key="5">
    <source>
        <dbReference type="ARBA" id="ARBA00023136"/>
    </source>
</evidence>
<evidence type="ECO:0000256" key="6">
    <source>
        <dbReference type="SAM" id="Phobius"/>
    </source>
</evidence>
<dbReference type="InterPro" id="IPR038766">
    <property type="entry name" value="Membrane_comp_ABC_pdt"/>
</dbReference>
<proteinExistence type="predicted"/>
<feature type="transmembrane region" description="Helical" evidence="6">
    <location>
        <begin position="255"/>
        <end position="272"/>
    </location>
</feature>
<comment type="subcellular location">
    <subcellularLocation>
        <location evidence="1">Cell membrane</location>
        <topology evidence="1">Multi-pass membrane protein</topology>
    </subcellularLocation>
</comment>
<dbReference type="GO" id="GO:0005886">
    <property type="term" value="C:plasma membrane"/>
    <property type="evidence" value="ECO:0007669"/>
    <property type="project" value="UniProtKB-SubCell"/>
</dbReference>
<keyword evidence="2" id="KW-1003">Cell membrane</keyword>
<accession>A0A8T3VSN6</accession>
<dbReference type="Proteomes" id="UP000713479">
    <property type="component" value="Unassembled WGS sequence"/>
</dbReference>
<keyword evidence="3 6" id="KW-0812">Transmembrane</keyword>
<feature type="transmembrane region" description="Helical" evidence="6">
    <location>
        <begin position="419"/>
        <end position="439"/>
    </location>
</feature>
<evidence type="ECO:0000313" key="9">
    <source>
        <dbReference type="Proteomes" id="UP000713479"/>
    </source>
</evidence>
<sequence length="756" mass="85976">MLFKKMLRDLSDYKFQFISIFLLAFLGAFLFSGINAEEIGLESSIDNYYAETNMADGWIYSPYLNELFLKQTYLLGATTQMERQLVVDSLADLDGNPEITMHFVENNTLSKFYSIEGEKLNISDSNGVWLDKDFADARNLKVGDNITLNCEGIEIEKEIRGLGYSPEYVFNLPHHLIKQNFSTHGFAYMSQKAFPSDTVPYNVLNVKFDGKADNFNKLLDYRLDDYYNSFVQKSEHPSVSEFDNEISQHKMAANIFPYVFIFVSLLILLSTIKRMISHQRTQIGILKANGFSDRSLIKHYLLHGILTVSVASVLGLILGPLIIPKITYPTVYNTYRLPYLDPAGFMNFAYIVVVIILLSAIVSYFAIKNIIYESPSSMIRPEVPKTANSTFIERFKIWNRLPFNIRWNYRDSKRHKFRALMTFLGIVGCTALLICAFGLNDGMNDSEDWYFNDITHFDSKLVIDKNVEPSQVNDIAQKVNGDKLMESYIDMESDNAKTTGNLLVLNGTDLITPTDDNHEKIKIDAEDVLISRKIAETLDVHVGDTLKWHIKGSDKWVDVKIDKIYADPVSQGLIISSDKLDELGLNYTPTSIITSEHVDGEYDGIKAVNTIDDLKDNWNELYQSLLLLVSILMFFAIVLAVVVTYNLLSLSFLEMEYDILILKILGFSNLFLTKLLALQSLFFIVLGILAGIPLGYYIQALMWTSSSKRFYQVATLSPSNLLSTCIIILAVSIVVNIIFFYKIKKMDVVEESKILE</sequence>